<keyword evidence="3" id="KW-1185">Reference proteome</keyword>
<dbReference type="RefSeq" id="WP_234849463.1">
    <property type="nucleotide sequence ID" value="NZ_BAAART010000029.1"/>
</dbReference>
<keyword evidence="1" id="KW-1133">Transmembrane helix</keyword>
<reference evidence="3" key="1">
    <citation type="journal article" date="2019" name="Int. J. Syst. Evol. Microbiol.">
        <title>The Global Catalogue of Microorganisms (GCM) 10K type strain sequencing project: providing services to taxonomists for standard genome sequencing and annotation.</title>
        <authorList>
            <consortium name="The Broad Institute Genomics Platform"/>
            <consortium name="The Broad Institute Genome Sequencing Center for Infectious Disease"/>
            <person name="Wu L."/>
            <person name="Ma J."/>
        </authorList>
    </citation>
    <scope>NUCLEOTIDE SEQUENCE [LARGE SCALE GENOMIC DNA]</scope>
    <source>
        <strain evidence="3">JCM 3053</strain>
    </source>
</reference>
<dbReference type="Proteomes" id="UP001501474">
    <property type="component" value="Unassembled WGS sequence"/>
</dbReference>
<sequence length="77" mass="8252">MGVPGERCRTVWRRVVIGWALLVAVAGALTLWMQDSAQPRGPYVWQDADPDADPDEPPALPTCPTTGAVACAYADMP</sequence>
<comment type="caution">
    <text evidence="2">The sequence shown here is derived from an EMBL/GenBank/DDBJ whole genome shotgun (WGS) entry which is preliminary data.</text>
</comment>
<accession>A0ABP5Q1T2</accession>
<evidence type="ECO:0000313" key="2">
    <source>
        <dbReference type="EMBL" id="GAA2223335.1"/>
    </source>
</evidence>
<name>A0ABP5Q1T2_9ACTN</name>
<feature type="transmembrane region" description="Helical" evidence="1">
    <location>
        <begin position="12"/>
        <end position="33"/>
    </location>
</feature>
<keyword evidence="1" id="KW-0812">Transmembrane</keyword>
<dbReference type="EMBL" id="BAAART010000029">
    <property type="protein sequence ID" value="GAA2223335.1"/>
    <property type="molecule type" value="Genomic_DNA"/>
</dbReference>
<gene>
    <name evidence="2" type="ORF">GCM10010104_13110</name>
</gene>
<keyword evidence="1" id="KW-0472">Membrane</keyword>
<protein>
    <submittedName>
        <fullName evidence="2">Uncharacterized protein</fullName>
    </submittedName>
</protein>
<organism evidence="2 3">
    <name type="scientific">Streptomyces indiaensis</name>
    <dbReference type="NCBI Taxonomy" id="284033"/>
    <lineage>
        <taxon>Bacteria</taxon>
        <taxon>Bacillati</taxon>
        <taxon>Actinomycetota</taxon>
        <taxon>Actinomycetes</taxon>
        <taxon>Kitasatosporales</taxon>
        <taxon>Streptomycetaceae</taxon>
        <taxon>Streptomyces</taxon>
    </lineage>
</organism>
<evidence type="ECO:0000256" key="1">
    <source>
        <dbReference type="SAM" id="Phobius"/>
    </source>
</evidence>
<proteinExistence type="predicted"/>
<evidence type="ECO:0000313" key="3">
    <source>
        <dbReference type="Proteomes" id="UP001501474"/>
    </source>
</evidence>